<protein>
    <submittedName>
        <fullName evidence="1">Uncharacterized protein</fullName>
    </submittedName>
</protein>
<proteinExistence type="predicted"/>
<accession>A0AAD9DJE9</accession>
<dbReference type="EMBL" id="JATAAI010000002">
    <property type="protein sequence ID" value="KAK1747915.1"/>
    <property type="molecule type" value="Genomic_DNA"/>
</dbReference>
<evidence type="ECO:0000313" key="2">
    <source>
        <dbReference type="Proteomes" id="UP001224775"/>
    </source>
</evidence>
<comment type="caution">
    <text evidence="1">The sequence shown here is derived from an EMBL/GenBank/DDBJ whole genome shotgun (WGS) entry which is preliminary data.</text>
</comment>
<organism evidence="1 2">
    <name type="scientific">Skeletonema marinoi</name>
    <dbReference type="NCBI Taxonomy" id="267567"/>
    <lineage>
        <taxon>Eukaryota</taxon>
        <taxon>Sar</taxon>
        <taxon>Stramenopiles</taxon>
        <taxon>Ochrophyta</taxon>
        <taxon>Bacillariophyta</taxon>
        <taxon>Coscinodiscophyceae</taxon>
        <taxon>Thalassiosirophycidae</taxon>
        <taxon>Thalassiosirales</taxon>
        <taxon>Skeletonemataceae</taxon>
        <taxon>Skeletonema</taxon>
        <taxon>Skeletonema marinoi-dohrnii complex</taxon>
    </lineage>
</organism>
<evidence type="ECO:0000313" key="1">
    <source>
        <dbReference type="EMBL" id="KAK1747915.1"/>
    </source>
</evidence>
<reference evidence="1" key="1">
    <citation type="submission" date="2023-06" db="EMBL/GenBank/DDBJ databases">
        <title>Survivors Of The Sea: Transcriptome response of Skeletonema marinoi to long-term dormancy.</title>
        <authorList>
            <person name="Pinder M.I.M."/>
            <person name="Kourtchenko O."/>
            <person name="Robertson E.K."/>
            <person name="Larsson T."/>
            <person name="Maumus F."/>
            <person name="Osuna-Cruz C.M."/>
            <person name="Vancaester E."/>
            <person name="Stenow R."/>
            <person name="Vandepoele K."/>
            <person name="Ploug H."/>
            <person name="Bruchert V."/>
            <person name="Godhe A."/>
            <person name="Topel M."/>
        </authorList>
    </citation>
    <scope>NUCLEOTIDE SEQUENCE</scope>
    <source>
        <strain evidence="1">R05AC</strain>
    </source>
</reference>
<dbReference type="Proteomes" id="UP001224775">
    <property type="component" value="Unassembled WGS sequence"/>
</dbReference>
<keyword evidence="2" id="KW-1185">Reference proteome</keyword>
<dbReference type="AlphaFoldDB" id="A0AAD9DJE9"/>
<gene>
    <name evidence="1" type="ORF">QTG54_001878</name>
</gene>
<name>A0AAD9DJE9_9STRA</name>
<sequence>MASSSDDVAHQLLGWSSDGEHAASLQSRATHDTNDNLDSFRRAVDILSSKRGQLSFGSADGDAENGMINPLLVVKGYCRLIKCSLAAAAAVDLSKDAGDLLKHLGTKLNKALQEQKIELNKQNAKSTKQNDVPSKKKKSLRNKVVLFYFKFIEDVVHAQIQKHIRLLGPTYRSVCDVAASFIALLQAEKKQMDEFVTTFLPSIGWEGLSAVHNDATKLMKVWKDANEFFGRAMLHLLSLLDTHLQKMHQALVSKQSQTSDASIETTSRVATFLLARITSLLCVMKELDQATKSNKVVASADEYSDNNDIRSMMKTILPRFVKISCFSLVAKENLEQSVDKQRALFEAIVGLGSKARNSLGKMFSRDVELSNESAINVVLDCLIEVTPKDETDNATVMDIGNETTLSLRDLFPLGRLSLANMVLGKLFTSSQTFQIKVGSMSSFCEAMLFEDVPKCYHMVASATPCSQATEVLRNFIDILESAGHFIAAKRDDQTIQSSVSTEMMHQHHVLVRWMHLSQSNPLSNELLLRAVQSRILSSCSADDQNWNHDASNLIALMSQLVFHKETDSPHRRNISIVLMRLLTPATHSRASELAKSLTIEALWREFAGSNLLSHSVLLSSNESRRKRKRKRSQNKPDESFSSSDIQIMCCVLESLASAACTSQLEIDAVAREKIKSLWEGILSRQAKSSDMKSDENDCRKLLLLSISIGLLKGTSNVVNFLRMIDVSECSATTFMEKALSYSEAQVGAVTGDEIYNSLAFNLCSSLVGAALKCTDGELSESFVSRIGKLAKCICNFAVSKSSIEAISLQRSVVQFVCNVGIQIQSGCSTQAVESLAGSISCILEKSSWYHISPNLSCLECFIKQHPSHLTLLLPASTPTSVKSLLASRVQGKIFSIVDNKVIEPHNVPYSTFQESCFLQEHCSNKRRSMLTNSCFGSESCPRCNFCLARKKTKN</sequence>